<protein>
    <submittedName>
        <fullName evidence="1">Uncharacterized protein</fullName>
    </submittedName>
</protein>
<comment type="caution">
    <text evidence="1">The sequence shown here is derived from an EMBL/GenBank/DDBJ whole genome shotgun (WGS) entry which is preliminary data.</text>
</comment>
<accession>A0A9J6FJP7</accession>
<evidence type="ECO:0000313" key="2">
    <source>
        <dbReference type="Proteomes" id="UP000821853"/>
    </source>
</evidence>
<dbReference type="VEuPathDB" id="VectorBase:HLOH_043029"/>
<dbReference type="AlphaFoldDB" id="A0A9J6FJP7"/>
<sequence length="87" mass="10060">MVRKVDLIIGLQYLKNQSLYHDIRIDLGKVYGLYKDEDGEYREGSHEHQIDHFDIDLDDFHDPYKAVMAMPLGQQTLLVDEGVVLAV</sequence>
<dbReference type="EMBL" id="JABSTR010000001">
    <property type="protein sequence ID" value="KAH9363179.1"/>
    <property type="molecule type" value="Genomic_DNA"/>
</dbReference>
<gene>
    <name evidence="1" type="ORF">HPB48_011853</name>
</gene>
<reference evidence="1 2" key="1">
    <citation type="journal article" date="2020" name="Cell">
        <title>Large-Scale Comparative Analyses of Tick Genomes Elucidate Their Genetic Diversity and Vector Capacities.</title>
        <authorList>
            <consortium name="Tick Genome and Microbiome Consortium (TIGMIC)"/>
            <person name="Jia N."/>
            <person name="Wang J."/>
            <person name="Shi W."/>
            <person name="Du L."/>
            <person name="Sun Y."/>
            <person name="Zhan W."/>
            <person name="Jiang J.F."/>
            <person name="Wang Q."/>
            <person name="Zhang B."/>
            <person name="Ji P."/>
            <person name="Bell-Sakyi L."/>
            <person name="Cui X.M."/>
            <person name="Yuan T.T."/>
            <person name="Jiang B.G."/>
            <person name="Yang W.F."/>
            <person name="Lam T.T."/>
            <person name="Chang Q.C."/>
            <person name="Ding S.J."/>
            <person name="Wang X.J."/>
            <person name="Zhu J.G."/>
            <person name="Ruan X.D."/>
            <person name="Zhao L."/>
            <person name="Wei J.T."/>
            <person name="Ye R.Z."/>
            <person name="Que T.C."/>
            <person name="Du C.H."/>
            <person name="Zhou Y.H."/>
            <person name="Cheng J.X."/>
            <person name="Dai P.F."/>
            <person name="Guo W.B."/>
            <person name="Han X.H."/>
            <person name="Huang E.J."/>
            <person name="Li L.F."/>
            <person name="Wei W."/>
            <person name="Gao Y.C."/>
            <person name="Liu J.Z."/>
            <person name="Shao H.Z."/>
            <person name="Wang X."/>
            <person name="Wang C.C."/>
            <person name="Yang T.C."/>
            <person name="Huo Q.B."/>
            <person name="Li W."/>
            <person name="Chen H.Y."/>
            <person name="Chen S.E."/>
            <person name="Zhou L.G."/>
            <person name="Ni X.B."/>
            <person name="Tian J.H."/>
            <person name="Sheng Y."/>
            <person name="Liu T."/>
            <person name="Pan Y.S."/>
            <person name="Xia L.Y."/>
            <person name="Li J."/>
            <person name="Zhao F."/>
            <person name="Cao W.C."/>
        </authorList>
    </citation>
    <scope>NUCLEOTIDE SEQUENCE [LARGE SCALE GENOMIC DNA]</scope>
    <source>
        <strain evidence="1">HaeL-2018</strain>
    </source>
</reference>
<proteinExistence type="predicted"/>
<name>A0A9J6FJP7_HAELO</name>
<evidence type="ECO:0000313" key="1">
    <source>
        <dbReference type="EMBL" id="KAH9363179.1"/>
    </source>
</evidence>
<organism evidence="1 2">
    <name type="scientific">Haemaphysalis longicornis</name>
    <name type="common">Bush tick</name>
    <dbReference type="NCBI Taxonomy" id="44386"/>
    <lineage>
        <taxon>Eukaryota</taxon>
        <taxon>Metazoa</taxon>
        <taxon>Ecdysozoa</taxon>
        <taxon>Arthropoda</taxon>
        <taxon>Chelicerata</taxon>
        <taxon>Arachnida</taxon>
        <taxon>Acari</taxon>
        <taxon>Parasitiformes</taxon>
        <taxon>Ixodida</taxon>
        <taxon>Ixodoidea</taxon>
        <taxon>Ixodidae</taxon>
        <taxon>Haemaphysalinae</taxon>
        <taxon>Haemaphysalis</taxon>
    </lineage>
</organism>
<keyword evidence="2" id="KW-1185">Reference proteome</keyword>
<dbReference type="Proteomes" id="UP000821853">
    <property type="component" value="Chromosome 1"/>
</dbReference>